<organism evidence="3 4">
    <name type="scientific">Diabrotica balteata</name>
    <name type="common">Banded cucumber beetle</name>
    <dbReference type="NCBI Taxonomy" id="107213"/>
    <lineage>
        <taxon>Eukaryota</taxon>
        <taxon>Metazoa</taxon>
        <taxon>Ecdysozoa</taxon>
        <taxon>Arthropoda</taxon>
        <taxon>Hexapoda</taxon>
        <taxon>Insecta</taxon>
        <taxon>Pterygota</taxon>
        <taxon>Neoptera</taxon>
        <taxon>Endopterygota</taxon>
        <taxon>Coleoptera</taxon>
        <taxon>Polyphaga</taxon>
        <taxon>Cucujiformia</taxon>
        <taxon>Chrysomeloidea</taxon>
        <taxon>Chrysomelidae</taxon>
        <taxon>Galerucinae</taxon>
        <taxon>Diabroticina</taxon>
        <taxon>Diabroticites</taxon>
        <taxon>Diabrotica</taxon>
    </lineage>
</organism>
<accession>A0A9N9TAU0</accession>
<gene>
    <name evidence="3" type="ORF">DIABBA_LOCUS12168</name>
</gene>
<dbReference type="Proteomes" id="UP001153709">
    <property type="component" value="Chromosome 8"/>
</dbReference>
<protein>
    <recommendedName>
        <fullName evidence="2">DUF7041 domain-containing protein</fullName>
    </recommendedName>
</protein>
<feature type="domain" description="DUF7041" evidence="2">
    <location>
        <begin position="164"/>
        <end position="245"/>
    </location>
</feature>
<keyword evidence="4" id="KW-1185">Reference proteome</keyword>
<evidence type="ECO:0000259" key="2">
    <source>
        <dbReference type="Pfam" id="PF23055"/>
    </source>
</evidence>
<name>A0A9N9TAU0_DIABA</name>
<dbReference type="OrthoDB" id="6433758at2759"/>
<dbReference type="PANTHER" id="PTHR33327:SF3">
    <property type="entry name" value="RNA-DIRECTED DNA POLYMERASE"/>
    <property type="match status" value="1"/>
</dbReference>
<evidence type="ECO:0000256" key="1">
    <source>
        <dbReference type="SAM" id="Coils"/>
    </source>
</evidence>
<dbReference type="Pfam" id="PF23055">
    <property type="entry name" value="DUF7041"/>
    <property type="match status" value="1"/>
</dbReference>
<evidence type="ECO:0000313" key="3">
    <source>
        <dbReference type="EMBL" id="CAG9839394.1"/>
    </source>
</evidence>
<keyword evidence="1" id="KW-0175">Coiled coil</keyword>
<dbReference type="InterPro" id="IPR055469">
    <property type="entry name" value="DUF7041"/>
</dbReference>
<reference evidence="3" key="1">
    <citation type="submission" date="2022-01" db="EMBL/GenBank/DDBJ databases">
        <authorList>
            <person name="King R."/>
        </authorList>
    </citation>
    <scope>NUCLEOTIDE SEQUENCE</scope>
</reference>
<feature type="coiled-coil region" evidence="1">
    <location>
        <begin position="66"/>
        <end position="93"/>
    </location>
</feature>
<dbReference type="PANTHER" id="PTHR33327">
    <property type="entry name" value="ENDONUCLEASE"/>
    <property type="match status" value="1"/>
</dbReference>
<proteinExistence type="predicted"/>
<dbReference type="AlphaFoldDB" id="A0A9N9TAU0"/>
<evidence type="ECO:0000313" key="4">
    <source>
        <dbReference type="Proteomes" id="UP001153709"/>
    </source>
</evidence>
<dbReference type="EMBL" id="OU898283">
    <property type="protein sequence ID" value="CAG9839394.1"/>
    <property type="molecule type" value="Genomic_DNA"/>
</dbReference>
<sequence>MVFFIVIGKVPYTFTTCPRVNLEIFEITNDGEDNNYSSSCDTLFGDNSNGDEYVPDPKDYIDSSSDNEIDNEMVDAQSNNELMEEENDILMEDNNIHVSQAKSNENIVGHNEKEYTLPTVHRKKKHFQPKIKMTNTDQTMPNINITTCEVDDHSLIARVGIKAPEFWRTEPELWFFWLEAQFRQAKITTDNCKFDHTVASLNSEVLIEVADIAKNPTAGNAYIQLKARLLDRYGTSSDEKILNLMELTQALAMDSISTQVLKNFWLDRLPPSVRSVISILDGDLEELAKKADTYLRCSSFPVMVVTESSTLDKTVTALSDQVNALSNRLTVAEEGQQIQMVKTTKSSSDEQCYYHQRFGAQAKKCRPPCNFTKNDQRAQ</sequence>